<comment type="caution">
    <text evidence="2">The sequence shown here is derived from an EMBL/GenBank/DDBJ whole genome shotgun (WGS) entry which is preliminary data.</text>
</comment>
<feature type="transmembrane region" description="Helical" evidence="1">
    <location>
        <begin position="21"/>
        <end position="39"/>
    </location>
</feature>
<accession>A0AAV3UH53</accession>
<name>A0AAV3UH53_9EURY</name>
<keyword evidence="3" id="KW-1185">Reference proteome</keyword>
<dbReference type="RefSeq" id="WP_227777275.1">
    <property type="nucleotide sequence ID" value="NZ_BAABKX010000007.1"/>
</dbReference>
<evidence type="ECO:0000313" key="2">
    <source>
        <dbReference type="EMBL" id="GAA5050079.1"/>
    </source>
</evidence>
<dbReference type="EMBL" id="BAABKX010000007">
    <property type="protein sequence ID" value="GAA5050079.1"/>
    <property type="molecule type" value="Genomic_DNA"/>
</dbReference>
<organism evidence="2 3">
    <name type="scientific">Haladaptatus pallidirubidus</name>
    <dbReference type="NCBI Taxonomy" id="1008152"/>
    <lineage>
        <taxon>Archaea</taxon>
        <taxon>Methanobacteriati</taxon>
        <taxon>Methanobacteriota</taxon>
        <taxon>Stenosarchaea group</taxon>
        <taxon>Halobacteria</taxon>
        <taxon>Halobacteriales</taxon>
        <taxon>Haladaptataceae</taxon>
        <taxon>Haladaptatus</taxon>
    </lineage>
</organism>
<gene>
    <name evidence="2" type="ORF">GCM10025751_23640</name>
</gene>
<evidence type="ECO:0000256" key="1">
    <source>
        <dbReference type="SAM" id="Phobius"/>
    </source>
</evidence>
<sequence length="69" mass="7734">MATLRDIPLLRHLARFGGQDNVFDLLLLLGPLLIIVIALVGRTVITTGFTVGYILFFFGYLLYKGSRHL</sequence>
<keyword evidence="1" id="KW-1133">Transmembrane helix</keyword>
<proteinExistence type="predicted"/>
<dbReference type="AlphaFoldDB" id="A0AAV3UH53"/>
<protein>
    <submittedName>
        <fullName evidence="2">Uncharacterized protein</fullName>
    </submittedName>
</protein>
<keyword evidence="1" id="KW-0812">Transmembrane</keyword>
<dbReference type="Proteomes" id="UP001501729">
    <property type="component" value="Unassembled WGS sequence"/>
</dbReference>
<evidence type="ECO:0000313" key="3">
    <source>
        <dbReference type="Proteomes" id="UP001501729"/>
    </source>
</evidence>
<keyword evidence="1" id="KW-0472">Membrane</keyword>
<reference evidence="2 3" key="1">
    <citation type="journal article" date="2019" name="Int. J. Syst. Evol. Microbiol.">
        <title>The Global Catalogue of Microorganisms (GCM) 10K type strain sequencing project: providing services to taxonomists for standard genome sequencing and annotation.</title>
        <authorList>
            <consortium name="The Broad Institute Genomics Platform"/>
            <consortium name="The Broad Institute Genome Sequencing Center for Infectious Disease"/>
            <person name="Wu L."/>
            <person name="Ma J."/>
        </authorList>
    </citation>
    <scope>NUCLEOTIDE SEQUENCE [LARGE SCALE GENOMIC DNA]</scope>
    <source>
        <strain evidence="2 3">JCM 17504</strain>
    </source>
</reference>
<feature type="transmembrane region" description="Helical" evidence="1">
    <location>
        <begin position="45"/>
        <end position="63"/>
    </location>
</feature>
<dbReference type="GeneID" id="68615376"/>